<gene>
    <name evidence="1" type="ORF">A8L45_01165</name>
</gene>
<dbReference type="STRING" id="1080227.A8L45_01165"/>
<organism evidence="1 2">
    <name type="scientific">Veronia pacifica</name>
    <dbReference type="NCBI Taxonomy" id="1080227"/>
    <lineage>
        <taxon>Bacteria</taxon>
        <taxon>Pseudomonadati</taxon>
        <taxon>Pseudomonadota</taxon>
        <taxon>Gammaproteobacteria</taxon>
        <taxon>Vibrionales</taxon>
        <taxon>Vibrionaceae</taxon>
        <taxon>Veronia</taxon>
    </lineage>
</organism>
<sequence length="98" mass="11613">MGTERQRVALNDVKINTEDVSVNHYSHIASTGFSRQELPNRRSRQDVYGYWFDSDRNDEKTITVTIVGEEEKRERVSYWSMHDHMRNSRIQALQQACH</sequence>
<dbReference type="RefSeq" id="WP_068898354.1">
    <property type="nucleotide sequence ID" value="NZ_JBHUIF010000002.1"/>
</dbReference>
<evidence type="ECO:0000313" key="2">
    <source>
        <dbReference type="Proteomes" id="UP000094936"/>
    </source>
</evidence>
<proteinExistence type="predicted"/>
<protein>
    <submittedName>
        <fullName evidence="1">Uncharacterized protein</fullName>
    </submittedName>
</protein>
<accession>A0A1C3ESQ7</accession>
<name>A0A1C3ESQ7_9GAMM</name>
<dbReference type="EMBL" id="LYBM01000001">
    <property type="protein sequence ID" value="ODA36239.1"/>
    <property type="molecule type" value="Genomic_DNA"/>
</dbReference>
<dbReference type="AlphaFoldDB" id="A0A1C3ESQ7"/>
<keyword evidence="2" id="KW-1185">Reference proteome</keyword>
<dbReference type="Proteomes" id="UP000094936">
    <property type="component" value="Unassembled WGS sequence"/>
</dbReference>
<evidence type="ECO:0000313" key="1">
    <source>
        <dbReference type="EMBL" id="ODA36239.1"/>
    </source>
</evidence>
<comment type="caution">
    <text evidence="1">The sequence shown here is derived from an EMBL/GenBank/DDBJ whole genome shotgun (WGS) entry which is preliminary data.</text>
</comment>
<reference evidence="1 2" key="1">
    <citation type="submission" date="2016-05" db="EMBL/GenBank/DDBJ databases">
        <title>Genomic Taxonomy of the Vibrionaceae.</title>
        <authorList>
            <person name="Gomez-Gil B."/>
            <person name="Enciso-Ibarra J."/>
        </authorList>
    </citation>
    <scope>NUCLEOTIDE SEQUENCE [LARGE SCALE GENOMIC DNA]</scope>
    <source>
        <strain evidence="1 2">CAIM 1920</strain>
    </source>
</reference>